<keyword evidence="2" id="KW-0732">Signal</keyword>
<feature type="region of interest" description="Disordered" evidence="1">
    <location>
        <begin position="26"/>
        <end position="45"/>
    </location>
</feature>
<gene>
    <name evidence="3" type="ORF">AVDCRST_MAG56-378</name>
</gene>
<feature type="chain" id="PRO_5026780717" evidence="2">
    <location>
        <begin position="24"/>
        <end position="128"/>
    </location>
</feature>
<protein>
    <submittedName>
        <fullName evidence="3">Uncharacterized protein</fullName>
    </submittedName>
</protein>
<evidence type="ECO:0000313" key="3">
    <source>
        <dbReference type="EMBL" id="CAA9219925.1"/>
    </source>
</evidence>
<proteinExistence type="predicted"/>
<dbReference type="EMBL" id="CADCTQ010000034">
    <property type="protein sequence ID" value="CAA9219925.1"/>
    <property type="molecule type" value="Genomic_DNA"/>
</dbReference>
<feature type="signal peptide" evidence="2">
    <location>
        <begin position="1"/>
        <end position="23"/>
    </location>
</feature>
<evidence type="ECO:0000256" key="2">
    <source>
        <dbReference type="SAM" id="SignalP"/>
    </source>
</evidence>
<organism evidence="3">
    <name type="scientific">uncultured Cytophagales bacterium</name>
    <dbReference type="NCBI Taxonomy" id="158755"/>
    <lineage>
        <taxon>Bacteria</taxon>
        <taxon>Pseudomonadati</taxon>
        <taxon>Bacteroidota</taxon>
        <taxon>Sphingobacteriia</taxon>
        <taxon>Sphingobacteriales</taxon>
        <taxon>environmental samples</taxon>
    </lineage>
</organism>
<dbReference type="AlphaFoldDB" id="A0A6J4HBG1"/>
<name>A0A6J4HBG1_9SPHI</name>
<evidence type="ECO:0000256" key="1">
    <source>
        <dbReference type="SAM" id="MobiDB-lite"/>
    </source>
</evidence>
<accession>A0A6J4HBG1</accession>
<reference evidence="3" key="1">
    <citation type="submission" date="2020-02" db="EMBL/GenBank/DDBJ databases">
        <authorList>
            <person name="Meier V. D."/>
        </authorList>
    </citation>
    <scope>NUCLEOTIDE SEQUENCE</scope>
    <source>
        <strain evidence="3">AVDCRST_MAG56</strain>
    </source>
</reference>
<sequence length="128" mass="13718">MVKTGFVRLSLALALLAGPPVTAHGQAPAGPVPATSDSARAKPSARGGRWHRTAAFRTLAAPAVLAGYGVSAFGERGFPVSSRDVYRARQTYFPRFRTWADDFILLLPAWGANILPASKRCCSCFRGR</sequence>